<protein>
    <submittedName>
        <fullName evidence="3">Membrane protein</fullName>
    </submittedName>
</protein>
<dbReference type="CDD" id="cd06257">
    <property type="entry name" value="DnaJ"/>
    <property type="match status" value="1"/>
</dbReference>
<sequence length="117" mass="12854">MNAWKGKLIGALLGLLTRRFQLVLLGLAIGHLYDMGLFSARRGEPKPDAAEPDPYAVLGVAEDASMDEIDAAYRRKMSDYHPDKVANAAAEIKALAETRAREINAAYEAIRKRRQGA</sequence>
<evidence type="ECO:0000313" key="4">
    <source>
        <dbReference type="Proteomes" id="UP000632858"/>
    </source>
</evidence>
<keyword evidence="4" id="KW-1185">Reference proteome</keyword>
<gene>
    <name evidence="3" type="ORF">GCM10010960_09220</name>
</gene>
<dbReference type="EMBL" id="BMFO01000002">
    <property type="protein sequence ID" value="GGF89515.1"/>
    <property type="molecule type" value="Genomic_DNA"/>
</dbReference>
<dbReference type="Gene3D" id="1.10.287.110">
    <property type="entry name" value="DnaJ domain"/>
    <property type="match status" value="1"/>
</dbReference>
<keyword evidence="1" id="KW-0143">Chaperone</keyword>
<dbReference type="PRINTS" id="PR00625">
    <property type="entry name" value="JDOMAIN"/>
</dbReference>
<dbReference type="AlphaFoldDB" id="A0A917CLF6"/>
<comment type="caution">
    <text evidence="3">The sequence shown here is derived from an EMBL/GenBank/DDBJ whole genome shotgun (WGS) entry which is preliminary data.</text>
</comment>
<reference evidence="3" key="2">
    <citation type="submission" date="2020-09" db="EMBL/GenBank/DDBJ databases">
        <authorList>
            <person name="Sun Q."/>
            <person name="Zhou Y."/>
        </authorList>
    </citation>
    <scope>NUCLEOTIDE SEQUENCE</scope>
    <source>
        <strain evidence="3">CGMCC 1.12726</strain>
    </source>
</reference>
<dbReference type="InterPro" id="IPR001623">
    <property type="entry name" value="DnaJ_domain"/>
</dbReference>
<dbReference type="Proteomes" id="UP000632858">
    <property type="component" value="Unassembled WGS sequence"/>
</dbReference>
<evidence type="ECO:0000256" key="1">
    <source>
        <dbReference type="ARBA" id="ARBA00023186"/>
    </source>
</evidence>
<dbReference type="PROSITE" id="PS50076">
    <property type="entry name" value="DNAJ_2"/>
    <property type="match status" value="1"/>
</dbReference>
<dbReference type="PANTHER" id="PTHR43948">
    <property type="entry name" value="DNAJ HOMOLOG SUBFAMILY B"/>
    <property type="match status" value="1"/>
</dbReference>
<proteinExistence type="predicted"/>
<dbReference type="PANTHER" id="PTHR43948:SF10">
    <property type="entry name" value="MRJ, ISOFORM E"/>
    <property type="match status" value="1"/>
</dbReference>
<dbReference type="Pfam" id="PF00226">
    <property type="entry name" value="DnaJ"/>
    <property type="match status" value="1"/>
</dbReference>
<dbReference type="RefSeq" id="WP_188448290.1">
    <property type="nucleotide sequence ID" value="NZ_BMFO01000002.1"/>
</dbReference>
<dbReference type="SUPFAM" id="SSF46565">
    <property type="entry name" value="Chaperone J-domain"/>
    <property type="match status" value="1"/>
</dbReference>
<evidence type="ECO:0000313" key="3">
    <source>
        <dbReference type="EMBL" id="GGF89515.1"/>
    </source>
</evidence>
<reference evidence="3" key="1">
    <citation type="journal article" date="2014" name="Int. J. Syst. Evol. Microbiol.">
        <title>Complete genome sequence of Corynebacterium casei LMG S-19264T (=DSM 44701T), isolated from a smear-ripened cheese.</title>
        <authorList>
            <consortium name="US DOE Joint Genome Institute (JGI-PGF)"/>
            <person name="Walter F."/>
            <person name="Albersmeier A."/>
            <person name="Kalinowski J."/>
            <person name="Ruckert C."/>
        </authorList>
    </citation>
    <scope>NUCLEOTIDE SEQUENCE</scope>
    <source>
        <strain evidence="3">CGMCC 1.12726</strain>
    </source>
</reference>
<feature type="domain" description="J" evidence="2">
    <location>
        <begin position="53"/>
        <end position="115"/>
    </location>
</feature>
<dbReference type="InterPro" id="IPR036869">
    <property type="entry name" value="J_dom_sf"/>
</dbReference>
<name>A0A917CLF6_9GAMM</name>
<dbReference type="SMART" id="SM00271">
    <property type="entry name" value="DnaJ"/>
    <property type="match status" value="1"/>
</dbReference>
<evidence type="ECO:0000259" key="2">
    <source>
        <dbReference type="PROSITE" id="PS50076"/>
    </source>
</evidence>
<organism evidence="3 4">
    <name type="scientific">Arenimonas maotaiensis</name>
    <dbReference type="NCBI Taxonomy" id="1446479"/>
    <lineage>
        <taxon>Bacteria</taxon>
        <taxon>Pseudomonadati</taxon>
        <taxon>Pseudomonadota</taxon>
        <taxon>Gammaproteobacteria</taxon>
        <taxon>Lysobacterales</taxon>
        <taxon>Lysobacteraceae</taxon>
        <taxon>Arenimonas</taxon>
    </lineage>
</organism>
<accession>A0A917CLF6</accession>